<organism evidence="2 3">
    <name type="scientific">Hydrogenovibrio crunogenus</name>
    <dbReference type="NCBI Taxonomy" id="39765"/>
    <lineage>
        <taxon>Bacteria</taxon>
        <taxon>Pseudomonadati</taxon>
        <taxon>Pseudomonadota</taxon>
        <taxon>Gammaproteobacteria</taxon>
        <taxon>Thiotrichales</taxon>
        <taxon>Piscirickettsiaceae</taxon>
        <taxon>Hydrogenovibrio</taxon>
    </lineage>
</organism>
<dbReference type="EMBL" id="CP032096">
    <property type="protein sequence ID" value="QBZ82369.1"/>
    <property type="molecule type" value="Genomic_DNA"/>
</dbReference>
<reference evidence="2 3" key="1">
    <citation type="submission" date="2018-08" db="EMBL/GenBank/DDBJ databases">
        <title>Horizontal acquisition of hydrogen conversion ability and other habitat adaptations in Hydrogenovibrio crunogenus strains.</title>
        <authorList>
            <person name="Gonnella G."/>
            <person name="Adam N."/>
            <person name="Perner M."/>
        </authorList>
    </citation>
    <scope>NUCLEOTIDE SEQUENCE [LARGE SCALE GENOMIC DNA]</scope>
    <source>
        <strain evidence="2 3">SP-41</strain>
    </source>
</reference>
<feature type="compositionally biased region" description="Gly residues" evidence="1">
    <location>
        <begin position="491"/>
        <end position="524"/>
    </location>
</feature>
<dbReference type="RefSeq" id="WP_135795083.1">
    <property type="nucleotide sequence ID" value="NZ_CP032096.1"/>
</dbReference>
<evidence type="ECO:0000256" key="1">
    <source>
        <dbReference type="SAM" id="MobiDB-lite"/>
    </source>
</evidence>
<dbReference type="AlphaFoldDB" id="A0A4P7NXW2"/>
<dbReference type="InterPro" id="IPR036890">
    <property type="entry name" value="HATPase_C_sf"/>
</dbReference>
<name>A0A4P7NXW2_9GAMM</name>
<dbReference type="OrthoDB" id="9146762at2"/>
<evidence type="ECO:0000313" key="3">
    <source>
        <dbReference type="Proteomes" id="UP000296201"/>
    </source>
</evidence>
<sequence length="619" mass="67966">MGDIGWFHPVDEADQWDGFNDSGIEHFRGEPLSNLAREIIQNAMDASIKGSIVNVDILLKSIPTQEIPNLEELLQNLQSCLEASKFESGEKAKNFFQNAIHLLTQKNVKVLEISDCNTTGMNGPAMNGTPFYAFMKARGQSKKSDETAGGSYGIGKFAPYAVSLARTVFVSTVYKDESGVYEQLNQAKSLLMSHDDEEGNRRQAIGYWGVKEKCMPVKGNADNVPNWLSMQSSSNIQTGTKLVVLAFDDSNKDWEKLLVASIVENFFGAISKEQLLVNVNGEYELNKNTLLEIFDNADILGALDEDGLEIFLNRKHYLEAYEGNSFIEATQNTVLGHCELKIMVNEGLPSKVCALRNGMFITEQLRRLIRFPGYKDFVAVFECTNPTGNELLRAMEPPRHDGFEPERLDADKKSQGNKALNDIAVWIREALKKYAKEPSSDVSSIDELKEFFGYEDNENTTNAEKEINPFGNIVWKPRPIKVSTLSLSAKGGQGPGDGPGVTGGGNDGEGGSGTSGGSNEGESGGDAKKSISIKDVRSFLIPNGKRSLSFTPYSSGEINLSLLECGSDQDYFIAVREADLGKVVDGRINMTVVQGQRYRLTVEVEDSFDGAIKVVANEV</sequence>
<keyword evidence="3" id="KW-1185">Reference proteome</keyword>
<feature type="region of interest" description="Disordered" evidence="1">
    <location>
        <begin position="486"/>
        <end position="528"/>
    </location>
</feature>
<gene>
    <name evidence="2" type="ORF">GHNINEIG_00399</name>
</gene>
<dbReference type="Gene3D" id="3.30.565.10">
    <property type="entry name" value="Histidine kinase-like ATPase, C-terminal domain"/>
    <property type="match status" value="1"/>
</dbReference>
<protein>
    <submittedName>
        <fullName evidence="2">XRE family transcriptional regulator</fullName>
    </submittedName>
</protein>
<evidence type="ECO:0000313" key="2">
    <source>
        <dbReference type="EMBL" id="QBZ82369.1"/>
    </source>
</evidence>
<dbReference type="Proteomes" id="UP000296201">
    <property type="component" value="Chromosome"/>
</dbReference>
<accession>A0A4P7NXW2</accession>
<proteinExistence type="predicted"/>